<dbReference type="InterPro" id="IPR008253">
    <property type="entry name" value="Marvel"/>
</dbReference>
<dbReference type="PANTHER" id="PTHR37451">
    <property type="entry name" value="MARVEL DOMAIN"/>
    <property type="match status" value="1"/>
</dbReference>
<name>A0A9P4GJ77_9PLEO</name>
<reference evidence="7" key="1">
    <citation type="submission" date="2020-01" db="EMBL/GenBank/DDBJ databases">
        <authorList>
            <consortium name="DOE Joint Genome Institute"/>
            <person name="Haridas S."/>
            <person name="Albert R."/>
            <person name="Binder M."/>
            <person name="Bloem J."/>
            <person name="Labutti K."/>
            <person name="Salamov A."/>
            <person name="Andreopoulos B."/>
            <person name="Baker S.E."/>
            <person name="Barry K."/>
            <person name="Bills G."/>
            <person name="Bluhm B.H."/>
            <person name="Cannon C."/>
            <person name="Castanera R."/>
            <person name="Culley D.E."/>
            <person name="Daum C."/>
            <person name="Ezra D."/>
            <person name="Gonzalez J.B."/>
            <person name="Henrissat B."/>
            <person name="Kuo A."/>
            <person name="Liang C."/>
            <person name="Lipzen A."/>
            <person name="Lutzoni F."/>
            <person name="Magnuson J."/>
            <person name="Mondo S."/>
            <person name="Nolan M."/>
            <person name="Ohm R."/>
            <person name="Pangilinan J."/>
            <person name="Park H.-J."/>
            <person name="Ramirez L."/>
            <person name="Alfaro M."/>
            <person name="Sun H."/>
            <person name="Tritt A."/>
            <person name="Yoshinaga Y."/>
            <person name="Zwiers L.-H."/>
            <person name="Turgeon B.G."/>
            <person name="Goodwin S.B."/>
            <person name="Spatafora J.W."/>
            <person name="Crous P.W."/>
            <person name="Grigoriev I.V."/>
        </authorList>
    </citation>
    <scope>NUCLEOTIDE SEQUENCE</scope>
    <source>
        <strain evidence="7">CBS 394.84</strain>
    </source>
</reference>
<keyword evidence="2 5" id="KW-0812">Transmembrane</keyword>
<organism evidence="7 8">
    <name type="scientific">Cucurbitaria berberidis CBS 394.84</name>
    <dbReference type="NCBI Taxonomy" id="1168544"/>
    <lineage>
        <taxon>Eukaryota</taxon>
        <taxon>Fungi</taxon>
        <taxon>Dikarya</taxon>
        <taxon>Ascomycota</taxon>
        <taxon>Pezizomycotina</taxon>
        <taxon>Dothideomycetes</taxon>
        <taxon>Pleosporomycetidae</taxon>
        <taxon>Pleosporales</taxon>
        <taxon>Pleosporineae</taxon>
        <taxon>Cucurbitariaceae</taxon>
        <taxon>Cucurbitaria</taxon>
    </lineage>
</organism>
<protein>
    <recommendedName>
        <fullName evidence="6">MARVEL domain-containing protein</fullName>
    </recommendedName>
</protein>
<dbReference type="Pfam" id="PF01284">
    <property type="entry name" value="MARVEL"/>
    <property type="match status" value="1"/>
</dbReference>
<evidence type="ECO:0000313" key="8">
    <source>
        <dbReference type="Proteomes" id="UP000800039"/>
    </source>
</evidence>
<feature type="domain" description="MARVEL" evidence="6">
    <location>
        <begin position="12"/>
        <end position="151"/>
    </location>
</feature>
<dbReference type="RefSeq" id="XP_040789776.1">
    <property type="nucleotide sequence ID" value="XM_040938512.1"/>
</dbReference>
<evidence type="ECO:0000256" key="4">
    <source>
        <dbReference type="ARBA" id="ARBA00023136"/>
    </source>
</evidence>
<dbReference type="GeneID" id="63855768"/>
<feature type="transmembrane region" description="Helical" evidence="5">
    <location>
        <begin position="60"/>
        <end position="80"/>
    </location>
</feature>
<keyword evidence="4 5" id="KW-0472">Membrane</keyword>
<evidence type="ECO:0000313" key="7">
    <source>
        <dbReference type="EMBL" id="KAF1847213.1"/>
    </source>
</evidence>
<comment type="subcellular location">
    <subcellularLocation>
        <location evidence="1">Membrane</location>
        <topology evidence="1">Multi-pass membrane protein</topology>
    </subcellularLocation>
</comment>
<feature type="transmembrane region" description="Helical" evidence="5">
    <location>
        <begin position="20"/>
        <end position="40"/>
    </location>
</feature>
<sequence>MAVTMAENKMLNYALRALQLIFAIIVMGTGGYAIHVYRGYSSIIHTPDGDFYGYAGVPNAWGFLIFCAAWTVLVVILLIAGNAFADRALIGYIRIAVEVVAVLSWFAGWIAVAVNIGTEACSEGYSSCGALKAAAVFGAVEWLLFMVTATLAFSLFLNSKRQLRTSTT</sequence>
<dbReference type="GO" id="GO:0016020">
    <property type="term" value="C:membrane"/>
    <property type="evidence" value="ECO:0007669"/>
    <property type="project" value="UniProtKB-SubCell"/>
</dbReference>
<keyword evidence="8" id="KW-1185">Reference proteome</keyword>
<accession>A0A9P4GJ77</accession>
<gene>
    <name evidence="7" type="ORF">K460DRAFT_55530</name>
</gene>
<proteinExistence type="predicted"/>
<evidence type="ECO:0000259" key="6">
    <source>
        <dbReference type="Pfam" id="PF01284"/>
    </source>
</evidence>
<evidence type="ECO:0000256" key="1">
    <source>
        <dbReference type="ARBA" id="ARBA00004141"/>
    </source>
</evidence>
<feature type="transmembrane region" description="Helical" evidence="5">
    <location>
        <begin position="134"/>
        <end position="157"/>
    </location>
</feature>
<evidence type="ECO:0000256" key="2">
    <source>
        <dbReference type="ARBA" id="ARBA00022692"/>
    </source>
</evidence>
<dbReference type="AlphaFoldDB" id="A0A9P4GJ77"/>
<dbReference type="OrthoDB" id="2117453at2759"/>
<feature type="transmembrane region" description="Helical" evidence="5">
    <location>
        <begin position="92"/>
        <end position="114"/>
    </location>
</feature>
<dbReference type="PANTHER" id="PTHR37451:SF1">
    <property type="entry name" value="MARVEL DOMAIN-CONTAINING PROTEIN"/>
    <property type="match status" value="1"/>
</dbReference>
<evidence type="ECO:0000256" key="5">
    <source>
        <dbReference type="SAM" id="Phobius"/>
    </source>
</evidence>
<keyword evidence="3 5" id="KW-1133">Transmembrane helix</keyword>
<comment type="caution">
    <text evidence="7">The sequence shown here is derived from an EMBL/GenBank/DDBJ whole genome shotgun (WGS) entry which is preliminary data.</text>
</comment>
<evidence type="ECO:0000256" key="3">
    <source>
        <dbReference type="ARBA" id="ARBA00022989"/>
    </source>
</evidence>
<dbReference type="Proteomes" id="UP000800039">
    <property type="component" value="Unassembled WGS sequence"/>
</dbReference>
<dbReference type="EMBL" id="ML976615">
    <property type="protein sequence ID" value="KAF1847213.1"/>
    <property type="molecule type" value="Genomic_DNA"/>
</dbReference>